<evidence type="ECO:0000256" key="7">
    <source>
        <dbReference type="PROSITE-ProRule" id="PRU00508"/>
    </source>
</evidence>
<dbReference type="InterPro" id="IPR011050">
    <property type="entry name" value="Pectin_lyase_fold/virulence"/>
</dbReference>
<dbReference type="InterPro" id="IPR012334">
    <property type="entry name" value="Pectin_lyas_fold"/>
</dbReference>
<evidence type="ECO:0000259" key="8">
    <source>
        <dbReference type="PROSITE" id="PS51157"/>
    </source>
</evidence>
<evidence type="ECO:0000313" key="10">
    <source>
        <dbReference type="Proteomes" id="UP000225706"/>
    </source>
</evidence>
<dbReference type="InterPro" id="IPR022441">
    <property type="entry name" value="Para_beta_helix_rpt-2"/>
</dbReference>
<dbReference type="InterPro" id="IPR047504">
    <property type="entry name" value="FBXO11_UBR-box"/>
</dbReference>
<evidence type="ECO:0000256" key="2">
    <source>
        <dbReference type="ARBA" id="ARBA00022723"/>
    </source>
</evidence>
<dbReference type="Pfam" id="PF02207">
    <property type="entry name" value="zf-UBR"/>
    <property type="match status" value="1"/>
</dbReference>
<dbReference type="CDD" id="cd19676">
    <property type="entry name" value="UBR-box_UBR6_FBXO11"/>
    <property type="match status" value="1"/>
</dbReference>
<evidence type="ECO:0000256" key="3">
    <source>
        <dbReference type="ARBA" id="ARBA00022737"/>
    </source>
</evidence>
<dbReference type="GO" id="GO:0042981">
    <property type="term" value="P:regulation of apoptotic process"/>
    <property type="evidence" value="ECO:0007669"/>
    <property type="project" value="TreeGrafter"/>
</dbReference>
<comment type="caution">
    <text evidence="9">The sequence shown here is derived from an EMBL/GenBank/DDBJ whole genome shotgun (WGS) entry which is preliminary data.</text>
</comment>
<feature type="domain" description="UBR-type" evidence="8">
    <location>
        <begin position="578"/>
        <end position="649"/>
    </location>
</feature>
<keyword evidence="4" id="KW-0863">Zinc-finger</keyword>
<dbReference type="OrthoDB" id="427974at2759"/>
<keyword evidence="5" id="KW-0833">Ubl conjugation pathway</keyword>
<dbReference type="Pfam" id="PF13229">
    <property type="entry name" value="Beta_helix"/>
    <property type="match status" value="2"/>
</dbReference>
<dbReference type="Gene3D" id="2.160.20.10">
    <property type="entry name" value="Single-stranded right-handed beta-helix, Pectin lyase-like"/>
    <property type="match status" value="3"/>
</dbReference>
<keyword evidence="2" id="KW-0479">Metal-binding</keyword>
<comment type="pathway">
    <text evidence="1">Protein modification; protein ubiquitination.</text>
</comment>
<dbReference type="PANTHER" id="PTHR22990:SF20">
    <property type="entry name" value="F-BOX ONLY PROTEIN 11"/>
    <property type="match status" value="1"/>
</dbReference>
<evidence type="ECO:0000256" key="4">
    <source>
        <dbReference type="ARBA" id="ARBA00022771"/>
    </source>
</evidence>
<accession>A0A2B4S3T3</accession>
<dbReference type="STRING" id="50429.A0A2B4S3T3"/>
<keyword evidence="3" id="KW-0677">Repeat</keyword>
<dbReference type="PROSITE" id="PS51157">
    <property type="entry name" value="ZF_UBR"/>
    <property type="match status" value="1"/>
</dbReference>
<dbReference type="InterPro" id="IPR006626">
    <property type="entry name" value="PbH1"/>
</dbReference>
<dbReference type="AlphaFoldDB" id="A0A2B4S3T3"/>
<sequence length="685" mass="75540">MLSKCFISDSENVGIFITDDAQGTYEDCEITNIKLAGVWVRNHASPIMRRNKVHHGRDVGFFIFDYGLGYYEGNDVYNNRIAGFEIRSHANPTVVGCKIHHGMTGGIYCHDDARGEFLENKIYSNTYAGVWITSQSNPTIKNNEIYGGQQGGVYVFGEGKGLIEGNNIHDNALAGIQIRTKSNPIVRCNRIHSGLHGGIYVHEEGIGLIEDNEINNNTLAGVWITTGSTPTLRNNRIHSGKQFGTSHRKGEMYIRFVAVLNKFIRVWLLMKQLASQTVTTIVHVAKYTGYESPYIRKASKRGRKPWASLSIRENAVRQLTWLLSGEWGEEQRKRRNVKGQGFTLPPLPVPQGRGGRLPTLEPGSRQSSMKQALNNLRNSHSVVFQVGVYFYDGGCGILEENEIFNHKYSGIQIRSGSNPCIRRNKIWGGQNGGVLVYNGGLGLLEENEIFDNAMAGVWIKTESNPVLRRNKIHDGREGGVCVFNHGKGVLENNDIFRNALTGVLISTASFPVLKSNRIFDGGAAGIEITNSAGGVLEENEVFNNRFDGICLATGVEPKLSNNKVHGNRREVEKAIESCRCLYQVSGNTCFPMHDFYRCTTCGTSDGYAICVSCVKGCHEGHDVKFVRRDRFFCDCGAGSSGVLCKLVSGNCWSVTSRTQAARVASGGQTETSAQEVRGNQALCVS</sequence>
<dbReference type="InterPro" id="IPR051550">
    <property type="entry name" value="SCF-Subunits/Alg-Epimerases"/>
</dbReference>
<dbReference type="InterPro" id="IPR006633">
    <property type="entry name" value="Carb-bd_sugar_hydrolysis-dom"/>
</dbReference>
<feature type="zinc finger region" description="UBR-type" evidence="7">
    <location>
        <begin position="578"/>
        <end position="649"/>
    </location>
</feature>
<evidence type="ECO:0000256" key="5">
    <source>
        <dbReference type="ARBA" id="ARBA00022786"/>
    </source>
</evidence>
<reference evidence="10" key="1">
    <citation type="journal article" date="2017" name="bioRxiv">
        <title>Comparative analysis of the genomes of Stylophora pistillata and Acropora digitifera provides evidence for extensive differences between species of corals.</title>
        <authorList>
            <person name="Voolstra C.R."/>
            <person name="Li Y."/>
            <person name="Liew Y.J."/>
            <person name="Baumgarten S."/>
            <person name="Zoccola D."/>
            <person name="Flot J.-F."/>
            <person name="Tambutte S."/>
            <person name="Allemand D."/>
            <person name="Aranda M."/>
        </authorList>
    </citation>
    <scope>NUCLEOTIDE SEQUENCE [LARGE SCALE GENOMIC DNA]</scope>
</reference>
<dbReference type="NCBIfam" id="TIGR03804">
    <property type="entry name" value="para_beta_helix"/>
    <property type="match status" value="3"/>
</dbReference>
<name>A0A2B4S3T3_STYPI</name>
<dbReference type="GO" id="GO:0008270">
    <property type="term" value="F:zinc ion binding"/>
    <property type="evidence" value="ECO:0007669"/>
    <property type="project" value="UniProtKB-KW"/>
</dbReference>
<evidence type="ECO:0000256" key="1">
    <source>
        <dbReference type="ARBA" id="ARBA00004906"/>
    </source>
</evidence>
<dbReference type="InterPro" id="IPR003126">
    <property type="entry name" value="Znf_UBR"/>
</dbReference>
<keyword evidence="10" id="KW-1185">Reference proteome</keyword>
<proteinExistence type="predicted"/>
<dbReference type="FunFam" id="2.160.20.10:FF:000175">
    <property type="entry name" value="Zinc finger protein"/>
    <property type="match status" value="1"/>
</dbReference>
<evidence type="ECO:0000256" key="6">
    <source>
        <dbReference type="ARBA" id="ARBA00022833"/>
    </source>
</evidence>
<gene>
    <name evidence="9" type="primary">Fbxo11</name>
    <name evidence="9" type="ORF">AWC38_SpisGene12198</name>
</gene>
<dbReference type="SMART" id="SM00396">
    <property type="entry name" value="ZnF_UBR1"/>
    <property type="match status" value="1"/>
</dbReference>
<protein>
    <submittedName>
        <fullName evidence="9">F-box only protein 11</fullName>
    </submittedName>
</protein>
<dbReference type="GO" id="GO:0006511">
    <property type="term" value="P:ubiquitin-dependent protein catabolic process"/>
    <property type="evidence" value="ECO:0007669"/>
    <property type="project" value="TreeGrafter"/>
</dbReference>
<dbReference type="SMART" id="SM00710">
    <property type="entry name" value="PbH1"/>
    <property type="match status" value="17"/>
</dbReference>
<organism evidence="9 10">
    <name type="scientific">Stylophora pistillata</name>
    <name type="common">Smooth cauliflower coral</name>
    <dbReference type="NCBI Taxonomy" id="50429"/>
    <lineage>
        <taxon>Eukaryota</taxon>
        <taxon>Metazoa</taxon>
        <taxon>Cnidaria</taxon>
        <taxon>Anthozoa</taxon>
        <taxon>Hexacorallia</taxon>
        <taxon>Scleractinia</taxon>
        <taxon>Astrocoeniina</taxon>
        <taxon>Pocilloporidae</taxon>
        <taxon>Stylophora</taxon>
    </lineage>
</organism>
<dbReference type="Proteomes" id="UP000225706">
    <property type="component" value="Unassembled WGS sequence"/>
</dbReference>
<evidence type="ECO:0000313" key="9">
    <source>
        <dbReference type="EMBL" id="PFX23257.1"/>
    </source>
</evidence>
<dbReference type="EMBL" id="LSMT01000213">
    <property type="protein sequence ID" value="PFX23257.1"/>
    <property type="molecule type" value="Genomic_DNA"/>
</dbReference>
<dbReference type="PANTHER" id="PTHR22990">
    <property type="entry name" value="F-BOX ONLY PROTEIN"/>
    <property type="match status" value="1"/>
</dbReference>
<dbReference type="InterPro" id="IPR039448">
    <property type="entry name" value="Beta_helix"/>
</dbReference>
<keyword evidence="6" id="KW-0862">Zinc</keyword>
<dbReference type="SUPFAM" id="SSF51126">
    <property type="entry name" value="Pectin lyase-like"/>
    <property type="match status" value="4"/>
</dbReference>
<dbReference type="SMART" id="SM00722">
    <property type="entry name" value="CASH"/>
    <property type="match status" value="2"/>
</dbReference>